<organism evidence="2 3">
    <name type="scientific">candidate division WOR-1 bacterium RIFOXYB2_FULL_37_13</name>
    <dbReference type="NCBI Taxonomy" id="1802579"/>
    <lineage>
        <taxon>Bacteria</taxon>
        <taxon>Bacillati</taxon>
        <taxon>Saganbacteria</taxon>
    </lineage>
</organism>
<accession>A0A1F4SEG4</accession>
<dbReference type="SUPFAM" id="SSF53590">
    <property type="entry name" value="Nucleoside hydrolase"/>
    <property type="match status" value="1"/>
</dbReference>
<dbReference type="EMBL" id="MEUB01000065">
    <property type="protein sequence ID" value="OGC18811.1"/>
    <property type="molecule type" value="Genomic_DNA"/>
</dbReference>
<evidence type="ECO:0000313" key="2">
    <source>
        <dbReference type="EMBL" id="OGC18811.1"/>
    </source>
</evidence>
<name>A0A1F4SEG4_UNCSA</name>
<dbReference type="InterPro" id="IPR036452">
    <property type="entry name" value="Ribo_hydro-like"/>
</dbReference>
<dbReference type="STRING" id="1802579.A2310_08255"/>
<dbReference type="InterPro" id="IPR052775">
    <property type="entry name" value="IUN_hydrolase"/>
</dbReference>
<gene>
    <name evidence="2" type="ORF">A2310_08255</name>
</gene>
<sequence length="351" mass="39008">MNILSIPKNLNRKIAIITDSEPDDIVALHLMASHYNPSQIALLGTTIMHAGRKKVLARRFMNQLGFNSVPVYQGSGGDKKAYYDTASSRPARTNQNEGKGILLKEQLKTISRSPHSKEELQVNIRKLLEGAEESTIDFFLLAPPTDLATVLKETPDLKERIGTIYVMGGWVDDRTTYNWNMDPFSIKTILQIQNIPIILLSSHIVRKFLGHGIICPHNYPAVITAMEEAAKKMASVRELFIACKNWNEHFISMAPSQLARNSCNLPDRYFLAADPLLVAMAINSEIVSGTTNVAISLDETDVNEKGYRVTAKEAPESNITLITDINIPLFNTTIIEGFKRLSGYHSAIGTL</sequence>
<evidence type="ECO:0000259" key="1">
    <source>
        <dbReference type="Pfam" id="PF01156"/>
    </source>
</evidence>
<evidence type="ECO:0000313" key="3">
    <source>
        <dbReference type="Proteomes" id="UP000178417"/>
    </source>
</evidence>
<feature type="domain" description="Inosine/uridine-preferring nucleoside hydrolase" evidence="1">
    <location>
        <begin position="18"/>
        <end position="330"/>
    </location>
</feature>
<dbReference type="Gene3D" id="3.90.245.10">
    <property type="entry name" value="Ribonucleoside hydrolase-like"/>
    <property type="match status" value="1"/>
</dbReference>
<dbReference type="GO" id="GO:0016799">
    <property type="term" value="F:hydrolase activity, hydrolyzing N-glycosyl compounds"/>
    <property type="evidence" value="ECO:0007669"/>
    <property type="project" value="InterPro"/>
</dbReference>
<reference evidence="2 3" key="1">
    <citation type="journal article" date="2016" name="Nat. Commun.">
        <title>Thousands of microbial genomes shed light on interconnected biogeochemical processes in an aquifer system.</title>
        <authorList>
            <person name="Anantharaman K."/>
            <person name="Brown C.T."/>
            <person name="Hug L.A."/>
            <person name="Sharon I."/>
            <person name="Castelle C.J."/>
            <person name="Probst A.J."/>
            <person name="Thomas B.C."/>
            <person name="Singh A."/>
            <person name="Wilkins M.J."/>
            <person name="Karaoz U."/>
            <person name="Brodie E.L."/>
            <person name="Williams K.H."/>
            <person name="Hubbard S.S."/>
            <person name="Banfield J.F."/>
        </authorList>
    </citation>
    <scope>NUCLEOTIDE SEQUENCE [LARGE SCALE GENOMIC DNA]</scope>
</reference>
<dbReference type="InterPro" id="IPR001910">
    <property type="entry name" value="Inosine/uridine_hydrolase_dom"/>
</dbReference>
<dbReference type="PANTHER" id="PTHR46190:SF1">
    <property type="entry name" value="SI:CH211-201H21.5"/>
    <property type="match status" value="1"/>
</dbReference>
<protein>
    <recommendedName>
        <fullName evidence="1">Inosine/uridine-preferring nucleoside hydrolase domain-containing protein</fullName>
    </recommendedName>
</protein>
<comment type="caution">
    <text evidence="2">The sequence shown here is derived from an EMBL/GenBank/DDBJ whole genome shotgun (WGS) entry which is preliminary data.</text>
</comment>
<dbReference type="AlphaFoldDB" id="A0A1F4SEG4"/>
<proteinExistence type="predicted"/>
<dbReference type="Pfam" id="PF01156">
    <property type="entry name" value="IU_nuc_hydro"/>
    <property type="match status" value="1"/>
</dbReference>
<dbReference type="Proteomes" id="UP000178417">
    <property type="component" value="Unassembled WGS sequence"/>
</dbReference>
<dbReference type="PANTHER" id="PTHR46190">
    <property type="entry name" value="SI:CH211-201H21.5-RELATED"/>
    <property type="match status" value="1"/>
</dbReference>